<protein>
    <recommendedName>
        <fullName evidence="1">HAT C-terminal dimerisation domain-containing protein</fullName>
    </recommendedName>
</protein>
<dbReference type="InterPro" id="IPR012337">
    <property type="entry name" value="RNaseH-like_sf"/>
</dbReference>
<evidence type="ECO:0000259" key="1">
    <source>
        <dbReference type="Pfam" id="PF05699"/>
    </source>
</evidence>
<dbReference type="EMBL" id="CAJNRE010000714">
    <property type="protein sequence ID" value="CAF1930954.1"/>
    <property type="molecule type" value="Genomic_DNA"/>
</dbReference>
<accession>A0A816L1V7</accession>
<dbReference type="AlphaFoldDB" id="A0A816L1V7"/>
<dbReference type="PANTHER" id="PTHR45749:SF21">
    <property type="entry name" value="DUF4371 DOMAIN-CONTAINING PROTEIN"/>
    <property type="match status" value="1"/>
</dbReference>
<dbReference type="GO" id="GO:0046983">
    <property type="term" value="F:protein dimerization activity"/>
    <property type="evidence" value="ECO:0007669"/>
    <property type="project" value="InterPro"/>
</dbReference>
<gene>
    <name evidence="2" type="ORF">MBJ925_LOCUS4263</name>
</gene>
<dbReference type="InterPro" id="IPR008906">
    <property type="entry name" value="HATC_C_dom"/>
</dbReference>
<feature type="domain" description="HAT C-terminal dimerisation" evidence="1">
    <location>
        <begin position="554"/>
        <end position="594"/>
    </location>
</feature>
<dbReference type="PANTHER" id="PTHR45749">
    <property type="match status" value="1"/>
</dbReference>
<dbReference type="Proteomes" id="UP000663824">
    <property type="component" value="Unassembled WGS sequence"/>
</dbReference>
<organism evidence="2 3">
    <name type="scientific">Rotaria magnacalcarata</name>
    <dbReference type="NCBI Taxonomy" id="392030"/>
    <lineage>
        <taxon>Eukaryota</taxon>
        <taxon>Metazoa</taxon>
        <taxon>Spiralia</taxon>
        <taxon>Gnathifera</taxon>
        <taxon>Rotifera</taxon>
        <taxon>Eurotatoria</taxon>
        <taxon>Bdelloidea</taxon>
        <taxon>Philodinida</taxon>
        <taxon>Philodinidae</taxon>
        <taxon>Rotaria</taxon>
    </lineage>
</organism>
<proteinExistence type="predicted"/>
<comment type="caution">
    <text evidence="2">The sequence shown here is derived from an EMBL/GenBank/DDBJ whole genome shotgun (WGS) entry which is preliminary data.</text>
</comment>
<sequence>MSSKQYQITSFFQNKKQKTDATTDNHADSLNIPSIDLVDHAESVNLSKEFLSTEPAEASSAITTENKTKIKCTLLCCISDTRYIPEKQSHLKSTSDKPYQNKYHPQANKMADCSFTVRGFDYWKNGLAKFKKHESSQCHADCIYLVKQQQQQPVAAQISLIHKSQQAQRRKMLLIQVQAIKFLLRQVDDQFIVHEDVIGLYQLNSQYAEHITQVILDILIRCDLDIKFCRGQGYDGAATMSGHLSGVSARIKSLNPKAYFVHCNAHSLDLALQDLTCESPSVASALNITKDIVNFMKKSPKRLHLLDSLTELNKYSKLKPLCPTRWTVRSASMNSLIINYDLVETSLSHLIFSPIEEISCSLQRIQNCLQDVLCAIKALIGYLQRIKCIEYFKTFYELVLKEAELLTEEPELPRVRKPPQRFVDTIRAPVVYQHVFDMYQEQYFNTIDKVLIGLDLRFQQSVFPLLCKVEKFILAVANGTQEEADNLNIDNIAEFLTDDIDIHRLQREINMIPDYFSVINLENNFGIKKITKIQTICDLLNVQYVGKSMFCEYTTLIRLYLTVPVTTATAERSFSAMNRIKTYLRSSMTQQRLNHVIIPHIHKERLDELDLNSICSTFISRNQSRKCFFGCI</sequence>
<reference evidence="2" key="1">
    <citation type="submission" date="2021-02" db="EMBL/GenBank/DDBJ databases">
        <authorList>
            <person name="Nowell W R."/>
        </authorList>
    </citation>
    <scope>NUCLEOTIDE SEQUENCE</scope>
</reference>
<dbReference type="Pfam" id="PF05699">
    <property type="entry name" value="Dimer_Tnp_hAT"/>
    <property type="match status" value="1"/>
</dbReference>
<dbReference type="SUPFAM" id="SSF53098">
    <property type="entry name" value="Ribonuclease H-like"/>
    <property type="match status" value="2"/>
</dbReference>
<name>A0A816L1V7_9BILA</name>
<evidence type="ECO:0000313" key="2">
    <source>
        <dbReference type="EMBL" id="CAF1930954.1"/>
    </source>
</evidence>
<evidence type="ECO:0000313" key="3">
    <source>
        <dbReference type="Proteomes" id="UP000663824"/>
    </source>
</evidence>